<feature type="signal peptide" evidence="1">
    <location>
        <begin position="1"/>
        <end position="21"/>
    </location>
</feature>
<organism evidence="3 4">
    <name type="scientific">Pedobacter suwonensis</name>
    <dbReference type="NCBI Taxonomy" id="332999"/>
    <lineage>
        <taxon>Bacteria</taxon>
        <taxon>Pseudomonadati</taxon>
        <taxon>Bacteroidota</taxon>
        <taxon>Sphingobacteriia</taxon>
        <taxon>Sphingobacteriales</taxon>
        <taxon>Sphingobacteriaceae</taxon>
        <taxon>Pedobacter</taxon>
    </lineage>
</organism>
<keyword evidence="4" id="KW-1185">Reference proteome</keyword>
<feature type="chain" id="PRO_5011435167" evidence="1">
    <location>
        <begin position="22"/>
        <end position="84"/>
    </location>
</feature>
<accession>A0A1I0SK07</accession>
<dbReference type="AlphaFoldDB" id="A0A1I0SK07"/>
<dbReference type="InterPro" id="IPR012348">
    <property type="entry name" value="RNR-like"/>
</dbReference>
<protein>
    <submittedName>
        <fullName evidence="3">YHS domain-containing protein</fullName>
    </submittedName>
</protein>
<dbReference type="EMBL" id="FOJM01000001">
    <property type="protein sequence ID" value="SFA39757.1"/>
    <property type="molecule type" value="Genomic_DNA"/>
</dbReference>
<dbReference type="Pfam" id="PF04945">
    <property type="entry name" value="YHS"/>
    <property type="match status" value="1"/>
</dbReference>
<evidence type="ECO:0000256" key="1">
    <source>
        <dbReference type="SAM" id="SignalP"/>
    </source>
</evidence>
<reference evidence="4" key="1">
    <citation type="submission" date="2016-10" db="EMBL/GenBank/DDBJ databases">
        <authorList>
            <person name="Varghese N."/>
            <person name="Submissions S."/>
        </authorList>
    </citation>
    <scope>NUCLEOTIDE SEQUENCE [LARGE SCALE GENOMIC DNA]</scope>
    <source>
        <strain evidence="4">DSM 18130</strain>
    </source>
</reference>
<proteinExistence type="predicted"/>
<evidence type="ECO:0000313" key="3">
    <source>
        <dbReference type="EMBL" id="SFA39757.1"/>
    </source>
</evidence>
<feature type="domain" description="TRASH" evidence="2">
    <location>
        <begin position="41"/>
        <end position="78"/>
    </location>
</feature>
<name>A0A1I0SK07_9SPHI</name>
<dbReference type="GO" id="GO:0016491">
    <property type="term" value="F:oxidoreductase activity"/>
    <property type="evidence" value="ECO:0007669"/>
    <property type="project" value="InterPro"/>
</dbReference>
<dbReference type="InterPro" id="IPR011017">
    <property type="entry name" value="TRASH_dom"/>
</dbReference>
<keyword evidence="1" id="KW-0732">Signal</keyword>
<dbReference type="InterPro" id="IPR009078">
    <property type="entry name" value="Ferritin-like_SF"/>
</dbReference>
<evidence type="ECO:0000259" key="2">
    <source>
        <dbReference type="SMART" id="SM00746"/>
    </source>
</evidence>
<sequence length="84" mass="9315">MKKIIYLPGVVLLLSMAAAKANEKMMVVTLQTDTLKKDATDPVCKMKVKAGHTRTAIYQKTVYGFCSEGCKNKFVAEPKKYIGK</sequence>
<dbReference type="InterPro" id="IPR007029">
    <property type="entry name" value="YHS_dom"/>
</dbReference>
<evidence type="ECO:0000313" key="4">
    <source>
        <dbReference type="Proteomes" id="UP000198836"/>
    </source>
</evidence>
<dbReference type="Proteomes" id="UP000198836">
    <property type="component" value="Unassembled WGS sequence"/>
</dbReference>
<dbReference type="RefSeq" id="WP_090979902.1">
    <property type="nucleotide sequence ID" value="NZ_FOJM01000001.1"/>
</dbReference>
<dbReference type="STRING" id="332999.SAMN04488511_101517"/>
<dbReference type="SUPFAM" id="SSF47240">
    <property type="entry name" value="Ferritin-like"/>
    <property type="match status" value="1"/>
</dbReference>
<dbReference type="OrthoDB" id="6382410at2"/>
<dbReference type="SMART" id="SM00746">
    <property type="entry name" value="TRASH"/>
    <property type="match status" value="1"/>
</dbReference>
<dbReference type="Gene3D" id="1.10.620.20">
    <property type="entry name" value="Ribonucleotide Reductase, subunit A"/>
    <property type="match status" value="1"/>
</dbReference>
<gene>
    <name evidence="3" type="ORF">SAMN04488511_101517</name>
</gene>